<dbReference type="SMART" id="SM00530">
    <property type="entry name" value="HTH_XRE"/>
    <property type="match status" value="1"/>
</dbReference>
<dbReference type="EMBL" id="FP893246">
    <property type="protein sequence ID" value="CBJ93200.1"/>
    <property type="molecule type" value="Genomic_DNA"/>
</dbReference>
<dbReference type="RefSeq" id="WP_013610329.1">
    <property type="nucleotide sequence ID" value="NZ_AP027051.1"/>
</dbReference>
<gene>
    <name evidence="2" type="ORF">VIBNI_0179</name>
</gene>
<keyword evidence="2" id="KW-0614">Plasmid</keyword>
<dbReference type="GeneID" id="97545207"/>
<dbReference type="GO" id="GO:0003677">
    <property type="term" value="F:DNA binding"/>
    <property type="evidence" value="ECO:0007669"/>
    <property type="project" value="InterPro"/>
</dbReference>
<dbReference type="InterPro" id="IPR010982">
    <property type="entry name" value="Lambda_DNA-bd_dom_sf"/>
</dbReference>
<sequence>MHLFSQFLKSYREANSLTQQDLVEKLCDGSECLKGIDTVALSRWEKDKVSPSIKRMVQVMTALGISATTSLLSCELPKRPKLKMSIDKICHRQFGAIPSLLEIDSVRWCEEGRCCPERNSSYRELLLQSHYWSKNEKELIDSSTIEILLINKGDSGCLVYSTQETYLHLHYIKYTNSPSLAYVLYRLAQILEAYEGDTIQIKIADQPTKDLLSLLGSGFVYGINSVSNKHELISNIILVINELGEIHATDKQ</sequence>
<organism evidence="2">
    <name type="scientific">Vibrio nigripulchritudo</name>
    <dbReference type="NCBI Taxonomy" id="28173"/>
    <lineage>
        <taxon>Bacteria</taxon>
        <taxon>Pseudomonadati</taxon>
        <taxon>Pseudomonadota</taxon>
        <taxon>Gammaproteobacteria</taxon>
        <taxon>Vibrionales</taxon>
        <taxon>Vibrionaceae</taxon>
        <taxon>Vibrio</taxon>
    </lineage>
</organism>
<accession>A0A9P1JLX7</accession>
<evidence type="ECO:0000259" key="1">
    <source>
        <dbReference type="PROSITE" id="PS50943"/>
    </source>
</evidence>
<dbReference type="Gene3D" id="1.10.260.40">
    <property type="entry name" value="lambda repressor-like DNA-binding domains"/>
    <property type="match status" value="1"/>
</dbReference>
<name>A0A9P1JLX7_9VIBR</name>
<dbReference type="CDD" id="cd00093">
    <property type="entry name" value="HTH_XRE"/>
    <property type="match status" value="1"/>
</dbReference>
<dbReference type="Pfam" id="PF01381">
    <property type="entry name" value="HTH_3"/>
    <property type="match status" value="1"/>
</dbReference>
<protein>
    <recommendedName>
        <fullName evidence="1">HTH cro/C1-type domain-containing protein</fullName>
    </recommendedName>
</protein>
<reference evidence="2" key="1">
    <citation type="submission" date="2010-02" db="EMBL/GenBank/DDBJ databases">
        <authorList>
            <person name="Genoscope - CEA"/>
        </authorList>
    </citation>
    <scope>NUCLEOTIDE SEQUENCE</scope>
    <source>
        <plasmid evidence="2">VIBNI_pA</plasmid>
    </source>
</reference>
<evidence type="ECO:0000313" key="2">
    <source>
        <dbReference type="EMBL" id="CBJ93200.1"/>
    </source>
</evidence>
<proteinExistence type="predicted"/>
<dbReference type="PROSITE" id="PS50943">
    <property type="entry name" value="HTH_CROC1"/>
    <property type="match status" value="1"/>
</dbReference>
<dbReference type="AlphaFoldDB" id="A0A9P1JLX7"/>
<dbReference type="SUPFAM" id="SSF47413">
    <property type="entry name" value="lambda repressor-like DNA-binding domains"/>
    <property type="match status" value="1"/>
</dbReference>
<geneLocation type="plasmid" evidence="2">
    <name>VIBNI_pA</name>
</geneLocation>
<feature type="domain" description="HTH cro/C1-type" evidence="1">
    <location>
        <begin position="8"/>
        <end position="70"/>
    </location>
</feature>
<dbReference type="InterPro" id="IPR001387">
    <property type="entry name" value="Cro/C1-type_HTH"/>
</dbReference>